<proteinExistence type="predicted"/>
<gene>
    <name evidence="1" type="ORF">SAMN05216377_10943</name>
</gene>
<sequence>MIRFLAGLAVTVATVIVVLRLIGAAESAAIAPTGKAGSSSITIVDPCQTGERAVVRALPDGSIEGVQCR</sequence>
<organism evidence="1 2">
    <name type="scientific">Pseudonocardia oroxyli</name>
    <dbReference type="NCBI Taxonomy" id="366584"/>
    <lineage>
        <taxon>Bacteria</taxon>
        <taxon>Bacillati</taxon>
        <taxon>Actinomycetota</taxon>
        <taxon>Actinomycetes</taxon>
        <taxon>Pseudonocardiales</taxon>
        <taxon>Pseudonocardiaceae</taxon>
        <taxon>Pseudonocardia</taxon>
    </lineage>
</organism>
<evidence type="ECO:0000313" key="1">
    <source>
        <dbReference type="EMBL" id="SDG10795.1"/>
    </source>
</evidence>
<keyword evidence="2" id="KW-1185">Reference proteome</keyword>
<name>A0A1G7RJF2_PSEOR</name>
<dbReference type="Proteomes" id="UP000198967">
    <property type="component" value="Unassembled WGS sequence"/>
</dbReference>
<dbReference type="AlphaFoldDB" id="A0A1G7RJF2"/>
<reference evidence="1 2" key="1">
    <citation type="submission" date="2016-10" db="EMBL/GenBank/DDBJ databases">
        <authorList>
            <person name="de Groot N.N."/>
        </authorList>
    </citation>
    <scope>NUCLEOTIDE SEQUENCE [LARGE SCALE GENOMIC DNA]</scope>
    <source>
        <strain evidence="1 2">CGMCC 4.3143</strain>
    </source>
</reference>
<dbReference type="EMBL" id="FNBE01000009">
    <property type="protein sequence ID" value="SDG10795.1"/>
    <property type="molecule type" value="Genomic_DNA"/>
</dbReference>
<accession>A0A1G7RJF2</accession>
<evidence type="ECO:0000313" key="2">
    <source>
        <dbReference type="Proteomes" id="UP000198967"/>
    </source>
</evidence>
<dbReference type="STRING" id="366584.SAMN05216377_10943"/>
<protein>
    <submittedName>
        <fullName evidence="1">Uncharacterized protein</fullName>
    </submittedName>
</protein>